<evidence type="ECO:0000256" key="5">
    <source>
        <dbReference type="ARBA" id="ARBA00035198"/>
    </source>
</evidence>
<dbReference type="PANTHER" id="PTHR12220">
    <property type="entry name" value="50S/60S RIBOSOMAL PROTEIN L16"/>
    <property type="match status" value="1"/>
</dbReference>
<dbReference type="InterPro" id="IPR016180">
    <property type="entry name" value="Ribosomal_uL16_dom"/>
</dbReference>
<keyword evidence="6 8" id="KW-0699">rRNA-binding</keyword>
<dbReference type="Gene3D" id="3.90.1170.10">
    <property type="entry name" value="Ribosomal protein L10e/L16"/>
    <property type="match status" value="1"/>
</dbReference>
<dbReference type="EMBL" id="PFCO01000003">
    <property type="protein sequence ID" value="PIR69760.1"/>
    <property type="molecule type" value="Genomic_DNA"/>
</dbReference>
<evidence type="ECO:0000256" key="6">
    <source>
        <dbReference type="HAMAP-Rule" id="MF_01342"/>
    </source>
</evidence>
<dbReference type="InterPro" id="IPR000114">
    <property type="entry name" value="Ribosomal_uL16_bact-type"/>
</dbReference>
<reference evidence="10" key="1">
    <citation type="submission" date="2017-09" db="EMBL/GenBank/DDBJ databases">
        <title>Depth-based differentiation of microbial function through sediment-hosted aquifers and enrichment of novel symbionts in the deep terrestrial subsurface.</title>
        <authorList>
            <person name="Probst A.J."/>
            <person name="Ladd B."/>
            <person name="Jarett J.K."/>
            <person name="Geller-Mcgrath D.E."/>
            <person name="Sieber C.M.K."/>
            <person name="Emerson J.B."/>
            <person name="Anantharaman K."/>
            <person name="Thomas B.C."/>
            <person name="Malmstrom R."/>
            <person name="Stieglmeier M."/>
            <person name="Klingl A."/>
            <person name="Woyke T."/>
            <person name="Ryan C.M."/>
            <person name="Banfield J.F."/>
        </authorList>
    </citation>
    <scope>NUCLEOTIDE SEQUENCE [LARGE SCALE GENOMIC DNA]</scope>
</reference>
<dbReference type="GO" id="GO:1990904">
    <property type="term" value="C:ribonucleoprotein complex"/>
    <property type="evidence" value="ECO:0007669"/>
    <property type="project" value="UniProtKB-KW"/>
</dbReference>
<evidence type="ECO:0000256" key="8">
    <source>
        <dbReference type="RuleBase" id="RU004414"/>
    </source>
</evidence>
<evidence type="ECO:0000313" key="9">
    <source>
        <dbReference type="EMBL" id="PIR69760.1"/>
    </source>
</evidence>
<dbReference type="GO" id="GO:0003735">
    <property type="term" value="F:structural constituent of ribosome"/>
    <property type="evidence" value="ECO:0007669"/>
    <property type="project" value="InterPro"/>
</dbReference>
<dbReference type="CDD" id="cd01433">
    <property type="entry name" value="Ribosomal_L16_L10e"/>
    <property type="match status" value="1"/>
</dbReference>
<dbReference type="InterPro" id="IPR047873">
    <property type="entry name" value="Ribosomal_uL16"/>
</dbReference>
<organism evidence="9 10">
    <name type="scientific">Candidatus Niyogibacteria bacterium CG10_big_fil_rev_8_21_14_0_10_46_36</name>
    <dbReference type="NCBI Taxonomy" id="1974726"/>
    <lineage>
        <taxon>Bacteria</taxon>
        <taxon>Candidatus Niyogiibacteriota</taxon>
    </lineage>
</organism>
<name>A0A2H0TDZ5_9BACT</name>
<dbReference type="SUPFAM" id="SSF54686">
    <property type="entry name" value="Ribosomal protein L16p/L10e"/>
    <property type="match status" value="1"/>
</dbReference>
<dbReference type="Pfam" id="PF00252">
    <property type="entry name" value="Ribosomal_L16"/>
    <property type="match status" value="1"/>
</dbReference>
<dbReference type="GO" id="GO:0006412">
    <property type="term" value="P:translation"/>
    <property type="evidence" value="ECO:0007669"/>
    <property type="project" value="UniProtKB-UniRule"/>
</dbReference>
<comment type="function">
    <text evidence="6 8">Binds 23S rRNA and is also seen to make contacts with the A and possibly P site tRNAs.</text>
</comment>
<comment type="subunit">
    <text evidence="6 8">Part of the 50S ribosomal subunit.</text>
</comment>
<comment type="similarity">
    <text evidence="1 6 7">Belongs to the universal ribosomal protein uL16 family.</text>
</comment>
<dbReference type="Proteomes" id="UP000231503">
    <property type="component" value="Unassembled WGS sequence"/>
</dbReference>
<dbReference type="PRINTS" id="PR00060">
    <property type="entry name" value="RIBOSOMALL16"/>
</dbReference>
<keyword evidence="2 6" id="KW-0820">tRNA-binding</keyword>
<dbReference type="PANTHER" id="PTHR12220:SF13">
    <property type="entry name" value="LARGE RIBOSOMAL SUBUNIT PROTEIN UL16M"/>
    <property type="match status" value="1"/>
</dbReference>
<evidence type="ECO:0000256" key="4">
    <source>
        <dbReference type="ARBA" id="ARBA00023274"/>
    </source>
</evidence>
<dbReference type="InterPro" id="IPR036920">
    <property type="entry name" value="Ribosomal_uL16_sf"/>
</dbReference>
<dbReference type="NCBIfam" id="TIGR01164">
    <property type="entry name" value="rplP_bact"/>
    <property type="match status" value="1"/>
</dbReference>
<dbReference type="AlphaFoldDB" id="A0A2H0TDZ5"/>
<evidence type="ECO:0000256" key="7">
    <source>
        <dbReference type="RuleBase" id="RU004413"/>
    </source>
</evidence>
<keyword evidence="3 6" id="KW-0689">Ribosomal protein</keyword>
<gene>
    <name evidence="6" type="primary">rplP</name>
    <name evidence="9" type="ORF">COU47_01620</name>
</gene>
<accession>A0A2H0TDZ5</accession>
<keyword evidence="4 6" id="KW-0687">Ribonucleoprotein</keyword>
<evidence type="ECO:0000256" key="2">
    <source>
        <dbReference type="ARBA" id="ARBA00022555"/>
    </source>
</evidence>
<evidence type="ECO:0000313" key="10">
    <source>
        <dbReference type="Proteomes" id="UP000231503"/>
    </source>
</evidence>
<evidence type="ECO:0000256" key="1">
    <source>
        <dbReference type="ARBA" id="ARBA00008931"/>
    </source>
</evidence>
<protein>
    <recommendedName>
        <fullName evidence="5 6">Large ribosomal subunit protein uL16</fullName>
    </recommendedName>
</protein>
<sequence length="137" mass="15355">MLFPKKVKYRKWQRLRGNENRVASRGTTIAFGSVGLQAEDAAEVDSRQIEAARKAITRFVQKGGKLWIRIFPDKPITQKPPEVGMGKGKGDPSKYVAEVGRGRILFEVDGISEQDARTALRRAGAKLPMRTKVVFRD</sequence>
<keyword evidence="6 8" id="KW-0694">RNA-binding</keyword>
<evidence type="ECO:0000256" key="3">
    <source>
        <dbReference type="ARBA" id="ARBA00022980"/>
    </source>
</evidence>
<proteinExistence type="inferred from homology"/>
<dbReference type="FunFam" id="3.90.1170.10:FF:000001">
    <property type="entry name" value="50S ribosomal protein L16"/>
    <property type="match status" value="1"/>
</dbReference>
<dbReference type="HAMAP" id="MF_01342">
    <property type="entry name" value="Ribosomal_uL16"/>
    <property type="match status" value="1"/>
</dbReference>
<dbReference type="GO" id="GO:0000049">
    <property type="term" value="F:tRNA binding"/>
    <property type="evidence" value="ECO:0007669"/>
    <property type="project" value="UniProtKB-KW"/>
</dbReference>
<comment type="caution">
    <text evidence="9">The sequence shown here is derived from an EMBL/GenBank/DDBJ whole genome shotgun (WGS) entry which is preliminary data.</text>
</comment>
<dbReference type="GO" id="GO:0019843">
    <property type="term" value="F:rRNA binding"/>
    <property type="evidence" value="ECO:0007669"/>
    <property type="project" value="UniProtKB-UniRule"/>
</dbReference>
<dbReference type="GO" id="GO:0005840">
    <property type="term" value="C:ribosome"/>
    <property type="evidence" value="ECO:0007669"/>
    <property type="project" value="UniProtKB-KW"/>
</dbReference>